<evidence type="ECO:0000256" key="10">
    <source>
        <dbReference type="ARBA" id="ARBA00023069"/>
    </source>
</evidence>
<evidence type="ECO:0000256" key="13">
    <source>
        <dbReference type="ARBA" id="ARBA00047162"/>
    </source>
</evidence>
<evidence type="ECO:0000256" key="4">
    <source>
        <dbReference type="ARBA" id="ARBA00005737"/>
    </source>
</evidence>
<feature type="region of interest" description="Disordered" evidence="14">
    <location>
        <begin position="250"/>
        <end position="273"/>
    </location>
</feature>
<dbReference type="GO" id="GO:0031514">
    <property type="term" value="C:motile cilium"/>
    <property type="evidence" value="ECO:0007669"/>
    <property type="project" value="UniProtKB-SubCell"/>
</dbReference>
<feature type="compositionally biased region" description="Basic and acidic residues" evidence="14">
    <location>
        <begin position="170"/>
        <end position="186"/>
    </location>
</feature>
<gene>
    <name evidence="16" type="primary">LOC116306665</name>
</gene>
<feature type="region of interest" description="Disordered" evidence="14">
    <location>
        <begin position="288"/>
        <end position="308"/>
    </location>
</feature>
<dbReference type="KEGG" id="aten:116306665"/>
<evidence type="ECO:0000256" key="7">
    <source>
        <dbReference type="ARBA" id="ARBA00022701"/>
    </source>
</evidence>
<evidence type="ECO:0000313" key="15">
    <source>
        <dbReference type="Proteomes" id="UP000515163"/>
    </source>
</evidence>
<name>A0A6P8IZH0_ACTTE</name>
<feature type="compositionally biased region" description="Basic and acidic residues" evidence="14">
    <location>
        <begin position="198"/>
        <end position="215"/>
    </location>
</feature>
<accession>A0A6P8IZH0</accession>
<evidence type="ECO:0000256" key="9">
    <source>
        <dbReference type="ARBA" id="ARBA00023054"/>
    </source>
</evidence>
<dbReference type="GO" id="GO:0005874">
    <property type="term" value="C:microtubule"/>
    <property type="evidence" value="ECO:0007669"/>
    <property type="project" value="UniProtKB-KW"/>
</dbReference>
<dbReference type="GO" id="GO:0008017">
    <property type="term" value="F:microtubule binding"/>
    <property type="evidence" value="ECO:0007669"/>
    <property type="project" value="InterPro"/>
</dbReference>
<dbReference type="GeneID" id="116306665"/>
<dbReference type="FunCoup" id="A0A6P8IZH0">
    <property type="interactions" value="15"/>
</dbReference>
<evidence type="ECO:0000256" key="11">
    <source>
        <dbReference type="ARBA" id="ARBA00023212"/>
    </source>
</evidence>
<reference evidence="16" key="1">
    <citation type="submission" date="2025-08" db="UniProtKB">
        <authorList>
            <consortium name="RefSeq"/>
        </authorList>
    </citation>
    <scope>IDENTIFICATION</scope>
    <source>
        <tissue evidence="16">Tentacle</tissue>
    </source>
</reference>
<evidence type="ECO:0000256" key="6">
    <source>
        <dbReference type="ARBA" id="ARBA00022490"/>
    </source>
</evidence>
<keyword evidence="9" id="KW-0175">Coiled coil</keyword>
<feature type="region of interest" description="Disordered" evidence="14">
    <location>
        <begin position="149"/>
        <end position="232"/>
    </location>
</feature>
<feature type="compositionally biased region" description="Basic and acidic residues" evidence="14">
    <location>
        <begin position="76"/>
        <end position="126"/>
    </location>
</feature>
<dbReference type="OrthoDB" id="5988532at2759"/>
<dbReference type="InterPro" id="IPR026687">
    <property type="entry name" value="CCDC181"/>
</dbReference>
<feature type="compositionally biased region" description="Basic residues" evidence="14">
    <location>
        <begin position="370"/>
        <end position="386"/>
    </location>
</feature>
<keyword evidence="11" id="KW-0206">Cytoskeleton</keyword>
<feature type="region of interest" description="Disordered" evidence="14">
    <location>
        <begin position="1"/>
        <end position="126"/>
    </location>
</feature>
<feature type="compositionally biased region" description="Basic and acidic residues" evidence="14">
    <location>
        <begin position="38"/>
        <end position="50"/>
    </location>
</feature>
<dbReference type="Proteomes" id="UP000515163">
    <property type="component" value="Unplaced"/>
</dbReference>
<keyword evidence="12" id="KW-0966">Cell projection</keyword>
<keyword evidence="8" id="KW-0282">Flagellum</keyword>
<proteinExistence type="inferred from homology"/>
<comment type="subcellular location">
    <subcellularLocation>
        <location evidence="2">Cell projection</location>
        <location evidence="2">Cilium</location>
        <location evidence="2">Flagellum</location>
    </subcellularLocation>
    <subcellularLocation>
        <location evidence="3">Cytoplasm</location>
        <location evidence="3">Cytoskeleton</location>
    </subcellularLocation>
</comment>
<evidence type="ECO:0000256" key="2">
    <source>
        <dbReference type="ARBA" id="ARBA00004230"/>
    </source>
</evidence>
<dbReference type="PANTHER" id="PTHR14320:SF2">
    <property type="entry name" value="COILED-COIL DOMAIN-CONTAINING PROTEIN 181"/>
    <property type="match status" value="1"/>
</dbReference>
<evidence type="ECO:0000313" key="16">
    <source>
        <dbReference type="RefSeq" id="XP_031572604.1"/>
    </source>
</evidence>
<dbReference type="RefSeq" id="XP_031572604.1">
    <property type="nucleotide sequence ID" value="XM_031716744.1"/>
</dbReference>
<evidence type="ECO:0000256" key="8">
    <source>
        <dbReference type="ARBA" id="ARBA00022846"/>
    </source>
</evidence>
<sequence>MEESLLSEPRSGVEISITSPSRNTSEDEEEFIPRALLKSKEDIESSKDSNGEATINGESRVHVNGEASGEGILADELDRKLSLTEEGQESKGEDVEEHVNGEERKSNEEESEEKPANLEMIGDRVLIERDGKFELVDVGEIKAEYFEMLGLSPGEKKAETTDESNGVANGEEKRKNSPKRPEEKPPSKPRPKTTNIGDYRRRKDQRSSRSPERRSTSAKLSSRNDDYSHIKSVYGMTEEQLKIKRRREEAIAKRKKEEKQREEEEMRRKREDAERAFQAWLTAKLEEARERKRQEELNKTDDSLRERKTIEAQQAYEDWLASKRQQYKVTREYEERRQSEEARQFMIRDRQLCDEAFRRWLKKKRAEAKAKEKLKKRKRSKPKLKKKEPLPLNSKNITYLEYYGYRNHVVL</sequence>
<evidence type="ECO:0000256" key="1">
    <source>
        <dbReference type="ARBA" id="ARBA00002213"/>
    </source>
</evidence>
<dbReference type="AlphaFoldDB" id="A0A6P8IZH0"/>
<evidence type="ECO:0000256" key="5">
    <source>
        <dbReference type="ARBA" id="ARBA00022306"/>
    </source>
</evidence>
<keyword evidence="10" id="KW-0969">Cilium</keyword>
<evidence type="ECO:0000256" key="3">
    <source>
        <dbReference type="ARBA" id="ARBA00004245"/>
    </source>
</evidence>
<protein>
    <recommendedName>
        <fullName evidence="5">Coiled-coil domain-containing protein 181</fullName>
    </recommendedName>
</protein>
<dbReference type="PANTHER" id="PTHR14320">
    <property type="entry name" value="COILED-COIL DOMAIN-CONTAINING PROTEIN 181"/>
    <property type="match status" value="1"/>
</dbReference>
<comment type="similarity">
    <text evidence="4">Belongs to the CCDC181 family.</text>
</comment>
<keyword evidence="6" id="KW-0963">Cytoplasm</keyword>
<dbReference type="InParanoid" id="A0A6P8IZH0"/>
<keyword evidence="7" id="KW-0493">Microtubule</keyword>
<comment type="subunit">
    <text evidence="13">Homodimer. Interacts with HOOK1. Interacts with HOOK2. Interacts with HOOK3.</text>
</comment>
<evidence type="ECO:0000256" key="12">
    <source>
        <dbReference type="ARBA" id="ARBA00023273"/>
    </source>
</evidence>
<organism evidence="15 16">
    <name type="scientific">Actinia tenebrosa</name>
    <name type="common">Australian red waratah sea anemone</name>
    <dbReference type="NCBI Taxonomy" id="6105"/>
    <lineage>
        <taxon>Eukaryota</taxon>
        <taxon>Metazoa</taxon>
        <taxon>Cnidaria</taxon>
        <taxon>Anthozoa</taxon>
        <taxon>Hexacorallia</taxon>
        <taxon>Actiniaria</taxon>
        <taxon>Actiniidae</taxon>
        <taxon>Actinia</taxon>
    </lineage>
</organism>
<keyword evidence="15" id="KW-1185">Reference proteome</keyword>
<evidence type="ECO:0000256" key="14">
    <source>
        <dbReference type="SAM" id="MobiDB-lite"/>
    </source>
</evidence>
<comment type="function">
    <text evidence="1">Microtubule-binding protein that localizes to the microtubular manchette of elongating spermatids.</text>
</comment>
<feature type="region of interest" description="Disordered" evidence="14">
    <location>
        <begin position="370"/>
        <end position="390"/>
    </location>
</feature>